<name>A0A1B7MLA5_9AGAM</name>
<sequence>MLRRVLPAKTMAVYVMKSLILLLLHRTPIHNKRLDQRQSTTESMEVVGRVSAFRNVVRRQPRCLCGKICSPLIKARRKKSSRHML</sequence>
<gene>
    <name evidence="1" type="ORF">K503DRAFT_526373</name>
</gene>
<keyword evidence="2" id="KW-1185">Reference proteome</keyword>
<accession>A0A1B7MLA5</accession>
<dbReference type="EMBL" id="KV448777">
    <property type="protein sequence ID" value="OAX33394.1"/>
    <property type="molecule type" value="Genomic_DNA"/>
</dbReference>
<organism evidence="1 2">
    <name type="scientific">Rhizopogon vinicolor AM-OR11-026</name>
    <dbReference type="NCBI Taxonomy" id="1314800"/>
    <lineage>
        <taxon>Eukaryota</taxon>
        <taxon>Fungi</taxon>
        <taxon>Dikarya</taxon>
        <taxon>Basidiomycota</taxon>
        <taxon>Agaricomycotina</taxon>
        <taxon>Agaricomycetes</taxon>
        <taxon>Agaricomycetidae</taxon>
        <taxon>Boletales</taxon>
        <taxon>Suillineae</taxon>
        <taxon>Rhizopogonaceae</taxon>
        <taxon>Rhizopogon</taxon>
    </lineage>
</organism>
<dbReference type="Proteomes" id="UP000092154">
    <property type="component" value="Unassembled WGS sequence"/>
</dbReference>
<proteinExistence type="predicted"/>
<evidence type="ECO:0000313" key="1">
    <source>
        <dbReference type="EMBL" id="OAX33394.1"/>
    </source>
</evidence>
<dbReference type="AlphaFoldDB" id="A0A1B7MLA5"/>
<reference evidence="1 2" key="1">
    <citation type="submission" date="2016-06" db="EMBL/GenBank/DDBJ databases">
        <title>Comparative genomics of the ectomycorrhizal sister species Rhizopogon vinicolor and Rhizopogon vesiculosus (Basidiomycota: Boletales) reveals a divergence of the mating type B locus.</title>
        <authorList>
            <consortium name="DOE Joint Genome Institute"/>
            <person name="Mujic A.B."/>
            <person name="Kuo A."/>
            <person name="Tritt A."/>
            <person name="Lipzen A."/>
            <person name="Chen C."/>
            <person name="Johnson J."/>
            <person name="Sharma A."/>
            <person name="Barry K."/>
            <person name="Grigoriev I.V."/>
            <person name="Spatafora J.W."/>
        </authorList>
    </citation>
    <scope>NUCLEOTIDE SEQUENCE [LARGE SCALE GENOMIC DNA]</scope>
    <source>
        <strain evidence="1 2">AM-OR11-026</strain>
    </source>
</reference>
<evidence type="ECO:0000313" key="2">
    <source>
        <dbReference type="Proteomes" id="UP000092154"/>
    </source>
</evidence>
<dbReference type="InParanoid" id="A0A1B7MLA5"/>
<protein>
    <submittedName>
        <fullName evidence="1">Uncharacterized protein</fullName>
    </submittedName>
</protein>